<organism evidence="2 3">
    <name type="scientific">Saccharothrix texasensis</name>
    <dbReference type="NCBI Taxonomy" id="103734"/>
    <lineage>
        <taxon>Bacteria</taxon>
        <taxon>Bacillati</taxon>
        <taxon>Actinomycetota</taxon>
        <taxon>Actinomycetes</taxon>
        <taxon>Pseudonocardiales</taxon>
        <taxon>Pseudonocardiaceae</taxon>
        <taxon>Saccharothrix</taxon>
    </lineage>
</organism>
<evidence type="ECO:0000256" key="1">
    <source>
        <dbReference type="RuleBase" id="RU362001"/>
    </source>
</evidence>
<dbReference type="Pfam" id="PF06013">
    <property type="entry name" value="WXG100"/>
    <property type="match status" value="1"/>
</dbReference>
<proteinExistence type="inferred from homology"/>
<dbReference type="SUPFAM" id="SSF140453">
    <property type="entry name" value="EsxAB dimer-like"/>
    <property type="match status" value="1"/>
</dbReference>
<dbReference type="NCBIfam" id="TIGR03930">
    <property type="entry name" value="WXG100_ESAT6"/>
    <property type="match status" value="1"/>
</dbReference>
<dbReference type="InterPro" id="IPR036689">
    <property type="entry name" value="ESAT-6-like_sf"/>
</dbReference>
<sequence length="103" mass="10921">MAGYSTGHEELVGAAKDIVSTNGNVQGVLGQLGNTIDGLSSAWQGGAAIAFNKLMERFREDADKLQKALMDIAEQMDGSAATYIQQEEEQAQEMSAITNRLGG</sequence>
<gene>
    <name evidence="2" type="ORF">EDD40_5317</name>
</gene>
<dbReference type="EMBL" id="RJKM01000001">
    <property type="protein sequence ID" value="ROP39915.1"/>
    <property type="molecule type" value="Genomic_DNA"/>
</dbReference>
<reference evidence="2 3" key="1">
    <citation type="submission" date="2018-11" db="EMBL/GenBank/DDBJ databases">
        <title>Sequencing the genomes of 1000 actinobacteria strains.</title>
        <authorList>
            <person name="Klenk H.-P."/>
        </authorList>
    </citation>
    <scope>NUCLEOTIDE SEQUENCE [LARGE SCALE GENOMIC DNA]</scope>
    <source>
        <strain evidence="2 3">DSM 44231</strain>
    </source>
</reference>
<dbReference type="InterPro" id="IPR010310">
    <property type="entry name" value="T7SS_ESAT-6-like"/>
</dbReference>
<dbReference type="RefSeq" id="WP_053718448.1">
    <property type="nucleotide sequence ID" value="NZ_RJKM01000001.1"/>
</dbReference>
<accession>A0A3N1HBP1</accession>
<keyword evidence="3" id="KW-1185">Reference proteome</keyword>
<dbReference type="OrthoDB" id="4554345at2"/>
<comment type="similarity">
    <text evidence="1">Belongs to the WXG100 family.</text>
</comment>
<dbReference type="Proteomes" id="UP000268727">
    <property type="component" value="Unassembled WGS sequence"/>
</dbReference>
<dbReference type="AlphaFoldDB" id="A0A3N1HBP1"/>
<comment type="caution">
    <text evidence="2">The sequence shown here is derived from an EMBL/GenBank/DDBJ whole genome shotgun (WGS) entry which is preliminary data.</text>
</comment>
<protein>
    <recommendedName>
        <fullName evidence="1">ESAT-6-like protein</fullName>
    </recommendedName>
</protein>
<evidence type="ECO:0000313" key="3">
    <source>
        <dbReference type="Proteomes" id="UP000268727"/>
    </source>
</evidence>
<name>A0A3N1HBP1_9PSEU</name>
<evidence type="ECO:0000313" key="2">
    <source>
        <dbReference type="EMBL" id="ROP39915.1"/>
    </source>
</evidence>
<dbReference type="Gene3D" id="1.10.287.1060">
    <property type="entry name" value="ESAT-6-like"/>
    <property type="match status" value="1"/>
</dbReference>